<sequence length="340" mass="37165">MLPTLRAARLAEREQLRRRRRPRRRPQSLASLPRRVYEWPGHGGPAVSKSQEGEQEEVPPPLRLLLLLLPPPLLRSLLSSRAGASGGGRPERRRRPGAAAVGGAPAAAAAALLDGASACEDQFACKELESLFQNYNLKLEQTSTLKALAVLIALTGSLALLELLSAPGLTISKGSHPVHCIIFLSLFIVTNVKYLQVTQLQQIVKLTLLFSFTFAFLCCPFSLGAHGAEPPSAPEQGMWQLLLVTFISYALLPVRTLLAIVFGVVVAASHLIVALTSASAKRQSLWRTLVANAILFVSVNLYGVFVRILTERAQRKAFLQARNCIEDRLKLEDENEKQVS</sequence>
<dbReference type="GO" id="GO:0000166">
    <property type="term" value="F:nucleotide binding"/>
    <property type="evidence" value="ECO:0007669"/>
    <property type="project" value="UniProtKB-KW"/>
</dbReference>
<evidence type="ECO:0000313" key="6">
    <source>
        <dbReference type="EMBL" id="CAI5788035.1"/>
    </source>
</evidence>
<feature type="transmembrane region" description="Helical" evidence="4">
    <location>
        <begin position="206"/>
        <end position="225"/>
    </location>
</feature>
<dbReference type="GO" id="GO:0004016">
    <property type="term" value="F:adenylate cyclase activity"/>
    <property type="evidence" value="ECO:0007669"/>
    <property type="project" value="TreeGrafter"/>
</dbReference>
<organism evidence="6 7">
    <name type="scientific">Podarcis lilfordi</name>
    <name type="common">Lilford's wall lizard</name>
    <dbReference type="NCBI Taxonomy" id="74358"/>
    <lineage>
        <taxon>Eukaryota</taxon>
        <taxon>Metazoa</taxon>
        <taxon>Chordata</taxon>
        <taxon>Craniata</taxon>
        <taxon>Vertebrata</taxon>
        <taxon>Euteleostomi</taxon>
        <taxon>Lepidosauria</taxon>
        <taxon>Squamata</taxon>
        <taxon>Bifurcata</taxon>
        <taxon>Unidentata</taxon>
        <taxon>Episquamata</taxon>
        <taxon>Laterata</taxon>
        <taxon>Lacertibaenia</taxon>
        <taxon>Lacertidae</taxon>
        <taxon>Podarcis</taxon>
    </lineage>
</organism>
<keyword evidence="4" id="KW-0472">Membrane</keyword>
<feature type="transmembrane region" description="Helical" evidence="4">
    <location>
        <begin position="289"/>
        <end position="309"/>
    </location>
</feature>
<reference evidence="6" key="1">
    <citation type="submission" date="2022-12" db="EMBL/GenBank/DDBJ databases">
        <authorList>
            <person name="Alioto T."/>
            <person name="Alioto T."/>
            <person name="Gomez Garrido J."/>
        </authorList>
    </citation>
    <scope>NUCLEOTIDE SEQUENCE</scope>
</reference>
<keyword evidence="1" id="KW-0547">Nucleotide-binding</keyword>
<evidence type="ECO:0000256" key="2">
    <source>
        <dbReference type="ARBA" id="ARBA00023239"/>
    </source>
</evidence>
<keyword evidence="7" id="KW-1185">Reference proteome</keyword>
<keyword evidence="4" id="KW-0812">Transmembrane</keyword>
<dbReference type="PANTHER" id="PTHR45627">
    <property type="entry name" value="ADENYLATE CYCLASE TYPE 1"/>
    <property type="match status" value="1"/>
</dbReference>
<dbReference type="GO" id="GO:0006171">
    <property type="term" value="P:cAMP biosynthetic process"/>
    <property type="evidence" value="ECO:0007669"/>
    <property type="project" value="TreeGrafter"/>
</dbReference>
<dbReference type="AlphaFoldDB" id="A0AA35PJB3"/>
<dbReference type="GO" id="GO:0005886">
    <property type="term" value="C:plasma membrane"/>
    <property type="evidence" value="ECO:0007669"/>
    <property type="project" value="TreeGrafter"/>
</dbReference>
<evidence type="ECO:0000259" key="5">
    <source>
        <dbReference type="Pfam" id="PF16214"/>
    </source>
</evidence>
<evidence type="ECO:0000313" key="7">
    <source>
        <dbReference type="Proteomes" id="UP001178461"/>
    </source>
</evidence>
<feature type="transmembrane region" description="Helical" evidence="4">
    <location>
        <begin position="145"/>
        <end position="164"/>
    </location>
</feature>
<dbReference type="PANTHER" id="PTHR45627:SF26">
    <property type="entry name" value="ADENYLATE CYCLASE TYPE 1"/>
    <property type="match status" value="1"/>
</dbReference>
<dbReference type="InterPro" id="IPR032628">
    <property type="entry name" value="AC_N"/>
</dbReference>
<gene>
    <name evidence="6" type="ORF">PODLI_1B005278</name>
</gene>
<dbReference type="GO" id="GO:0007189">
    <property type="term" value="P:adenylate cyclase-activating G protein-coupled receptor signaling pathway"/>
    <property type="evidence" value="ECO:0007669"/>
    <property type="project" value="TreeGrafter"/>
</dbReference>
<feature type="transmembrane region" description="Helical" evidence="4">
    <location>
        <begin position="237"/>
        <end position="252"/>
    </location>
</feature>
<feature type="domain" description="Adenylate cyclase N-terminal" evidence="5">
    <location>
        <begin position="122"/>
        <end position="338"/>
    </location>
</feature>
<feature type="transmembrane region" description="Helical" evidence="4">
    <location>
        <begin position="257"/>
        <end position="277"/>
    </location>
</feature>
<protein>
    <recommendedName>
        <fullName evidence="5">Adenylate cyclase N-terminal domain-containing protein</fullName>
    </recommendedName>
</protein>
<feature type="compositionally biased region" description="Basic residues" evidence="3">
    <location>
        <begin position="16"/>
        <end position="26"/>
    </location>
</feature>
<evidence type="ECO:0000256" key="4">
    <source>
        <dbReference type="SAM" id="Phobius"/>
    </source>
</evidence>
<evidence type="ECO:0000256" key="1">
    <source>
        <dbReference type="ARBA" id="ARBA00022741"/>
    </source>
</evidence>
<feature type="region of interest" description="Disordered" evidence="3">
    <location>
        <begin position="80"/>
        <end position="100"/>
    </location>
</feature>
<feature type="transmembrane region" description="Helical" evidence="4">
    <location>
        <begin position="176"/>
        <end position="194"/>
    </location>
</feature>
<keyword evidence="4" id="KW-1133">Transmembrane helix</keyword>
<dbReference type="Proteomes" id="UP001178461">
    <property type="component" value="Chromosome 12"/>
</dbReference>
<proteinExistence type="predicted"/>
<feature type="region of interest" description="Disordered" evidence="3">
    <location>
        <begin position="13"/>
        <end position="55"/>
    </location>
</feature>
<evidence type="ECO:0000256" key="3">
    <source>
        <dbReference type="SAM" id="MobiDB-lite"/>
    </source>
</evidence>
<name>A0AA35PJB3_9SAUR</name>
<dbReference type="Pfam" id="PF16214">
    <property type="entry name" value="AC_N"/>
    <property type="match status" value="1"/>
</dbReference>
<keyword evidence="2" id="KW-0456">Lyase</keyword>
<accession>A0AA35PJB3</accession>
<dbReference type="EMBL" id="OX395137">
    <property type="protein sequence ID" value="CAI5788035.1"/>
    <property type="molecule type" value="Genomic_DNA"/>
</dbReference>